<dbReference type="Gramene" id="OMERI12G00420.1">
    <property type="protein sequence ID" value="OMERI12G00420.1"/>
    <property type="gene ID" value="OMERI12G00420"/>
</dbReference>
<organism evidence="2">
    <name type="scientific">Oryza meridionalis</name>
    <dbReference type="NCBI Taxonomy" id="40149"/>
    <lineage>
        <taxon>Eukaryota</taxon>
        <taxon>Viridiplantae</taxon>
        <taxon>Streptophyta</taxon>
        <taxon>Embryophyta</taxon>
        <taxon>Tracheophyta</taxon>
        <taxon>Spermatophyta</taxon>
        <taxon>Magnoliopsida</taxon>
        <taxon>Liliopsida</taxon>
        <taxon>Poales</taxon>
        <taxon>Poaceae</taxon>
        <taxon>BOP clade</taxon>
        <taxon>Oryzoideae</taxon>
        <taxon>Oryzeae</taxon>
        <taxon>Oryzinae</taxon>
        <taxon>Oryza</taxon>
    </lineage>
</organism>
<dbReference type="HOGENOM" id="CLU_2546418_0_0_1"/>
<feature type="compositionally biased region" description="Basic residues" evidence="1">
    <location>
        <begin position="12"/>
        <end position="22"/>
    </location>
</feature>
<reference evidence="2" key="2">
    <citation type="submission" date="2018-05" db="EMBL/GenBank/DDBJ databases">
        <title>OmerRS3 (Oryza meridionalis Reference Sequence Version 3).</title>
        <authorList>
            <person name="Zhang J."/>
            <person name="Kudrna D."/>
            <person name="Lee S."/>
            <person name="Talag J."/>
            <person name="Welchert J."/>
            <person name="Wing R.A."/>
        </authorList>
    </citation>
    <scope>NUCLEOTIDE SEQUENCE [LARGE SCALE GENOMIC DNA]</scope>
    <source>
        <strain evidence="2">cv. OR44</strain>
    </source>
</reference>
<protein>
    <submittedName>
        <fullName evidence="2">Uncharacterized protein</fullName>
    </submittedName>
</protein>
<proteinExistence type="predicted"/>
<feature type="region of interest" description="Disordered" evidence="1">
    <location>
        <begin position="1"/>
        <end position="28"/>
    </location>
</feature>
<dbReference type="Proteomes" id="UP000008021">
    <property type="component" value="Chromosome 12"/>
</dbReference>
<sequence>MAVAGGQLGAMRHSRRQRRLARHDKERPAVVEAGTVQGVASGCGAVYDARRLVGGGRQCNGPTCRQRFGSGGASVRQPWTRRW</sequence>
<accession>A0A0E0F924</accession>
<name>A0A0E0F924_9ORYZ</name>
<evidence type="ECO:0000313" key="3">
    <source>
        <dbReference type="Proteomes" id="UP000008021"/>
    </source>
</evidence>
<reference evidence="2" key="1">
    <citation type="submission" date="2015-04" db="UniProtKB">
        <authorList>
            <consortium name="EnsemblPlants"/>
        </authorList>
    </citation>
    <scope>IDENTIFICATION</scope>
</reference>
<evidence type="ECO:0000313" key="2">
    <source>
        <dbReference type="EnsemblPlants" id="OMERI12G00420.1"/>
    </source>
</evidence>
<dbReference type="AlphaFoldDB" id="A0A0E0F924"/>
<keyword evidence="3" id="KW-1185">Reference proteome</keyword>
<dbReference type="EnsemblPlants" id="OMERI12G00420.1">
    <property type="protein sequence ID" value="OMERI12G00420.1"/>
    <property type="gene ID" value="OMERI12G00420"/>
</dbReference>
<evidence type="ECO:0000256" key="1">
    <source>
        <dbReference type="SAM" id="MobiDB-lite"/>
    </source>
</evidence>